<dbReference type="OrthoDB" id="6148188at2759"/>
<feature type="region of interest" description="Disordered" evidence="1">
    <location>
        <begin position="266"/>
        <end position="286"/>
    </location>
</feature>
<feature type="domain" description="Mutator-like transposase" evidence="2">
    <location>
        <begin position="33"/>
        <end position="140"/>
    </location>
</feature>
<dbReference type="InterPro" id="IPR049012">
    <property type="entry name" value="Mutator_transp_dom"/>
</dbReference>
<protein>
    <recommendedName>
        <fullName evidence="2">Mutator-like transposase domain-containing protein</fullName>
    </recommendedName>
</protein>
<evidence type="ECO:0000256" key="1">
    <source>
        <dbReference type="SAM" id="MobiDB-lite"/>
    </source>
</evidence>
<accession>A0A3S0ZR34</accession>
<gene>
    <name evidence="3" type="ORF">EGW08_007450</name>
</gene>
<keyword evidence="4" id="KW-1185">Reference proteome</keyword>
<dbReference type="Proteomes" id="UP000271974">
    <property type="component" value="Unassembled WGS sequence"/>
</dbReference>
<reference evidence="3 4" key="1">
    <citation type="submission" date="2019-01" db="EMBL/GenBank/DDBJ databases">
        <title>A draft genome assembly of the solar-powered sea slug Elysia chlorotica.</title>
        <authorList>
            <person name="Cai H."/>
            <person name="Li Q."/>
            <person name="Fang X."/>
            <person name="Li J."/>
            <person name="Curtis N.E."/>
            <person name="Altenburger A."/>
            <person name="Shibata T."/>
            <person name="Feng M."/>
            <person name="Maeda T."/>
            <person name="Schwartz J.A."/>
            <person name="Shigenobu S."/>
            <person name="Lundholm N."/>
            <person name="Nishiyama T."/>
            <person name="Yang H."/>
            <person name="Hasebe M."/>
            <person name="Li S."/>
            <person name="Pierce S.K."/>
            <person name="Wang J."/>
        </authorList>
    </citation>
    <scope>NUCLEOTIDE SEQUENCE [LARGE SCALE GENOMIC DNA]</scope>
    <source>
        <strain evidence="3">EC2010</strain>
        <tissue evidence="3">Whole organism of an adult</tissue>
    </source>
</reference>
<evidence type="ECO:0000313" key="3">
    <source>
        <dbReference type="EMBL" id="RUS84766.1"/>
    </source>
</evidence>
<name>A0A3S0ZR34_ELYCH</name>
<dbReference type="Pfam" id="PF20700">
    <property type="entry name" value="Mutator"/>
    <property type="match status" value="1"/>
</dbReference>
<dbReference type="EMBL" id="RQTK01000193">
    <property type="protein sequence ID" value="RUS84766.1"/>
    <property type="molecule type" value="Genomic_DNA"/>
</dbReference>
<evidence type="ECO:0000259" key="2">
    <source>
        <dbReference type="Pfam" id="PF20700"/>
    </source>
</evidence>
<sequence>MDQYSLTLVGGFRSSALNRQLLNPEAEARLLNEIHALDPYPGIRVEKHECVNHVGKRLGKAVRTLVTDKAKEKVTLGGKGHGKLRPDVIDQLQVYYTKAVRSNPTVPEMKRAVIAVVDHSSSTDQEPLHQNCPEGEDSWCFFQKAQARGLPAEPHAENVGHPICKLVADHIRPVFERMSSDDLLSRCILQMTQNANRSAHAVIWARCPKHQFVNRDRVTVAVALGVAEFNFESQSTRKFLQHQNLPVGSETAIRGKKMDHTRTQKAQAAVREKARRHRQLQAEAKQREEQKLLEKYGQFYVPGGGD</sequence>
<organism evidence="3 4">
    <name type="scientific">Elysia chlorotica</name>
    <name type="common">Eastern emerald elysia</name>
    <name type="synonym">Sea slug</name>
    <dbReference type="NCBI Taxonomy" id="188477"/>
    <lineage>
        <taxon>Eukaryota</taxon>
        <taxon>Metazoa</taxon>
        <taxon>Spiralia</taxon>
        <taxon>Lophotrochozoa</taxon>
        <taxon>Mollusca</taxon>
        <taxon>Gastropoda</taxon>
        <taxon>Heterobranchia</taxon>
        <taxon>Euthyneura</taxon>
        <taxon>Panpulmonata</taxon>
        <taxon>Sacoglossa</taxon>
        <taxon>Placobranchoidea</taxon>
        <taxon>Plakobranchidae</taxon>
        <taxon>Elysia</taxon>
    </lineage>
</organism>
<dbReference type="AlphaFoldDB" id="A0A3S0ZR34"/>
<proteinExistence type="predicted"/>
<comment type="caution">
    <text evidence="3">The sequence shown here is derived from an EMBL/GenBank/DDBJ whole genome shotgun (WGS) entry which is preliminary data.</text>
</comment>
<evidence type="ECO:0000313" key="4">
    <source>
        <dbReference type="Proteomes" id="UP000271974"/>
    </source>
</evidence>